<keyword evidence="1" id="KW-0812">Transmembrane</keyword>
<dbReference type="Proteomes" id="UP001499852">
    <property type="component" value="Unassembled WGS sequence"/>
</dbReference>
<organism evidence="3 4">
    <name type="scientific">Prosthecobacter algae</name>
    <dbReference type="NCBI Taxonomy" id="1144682"/>
    <lineage>
        <taxon>Bacteria</taxon>
        <taxon>Pseudomonadati</taxon>
        <taxon>Verrucomicrobiota</taxon>
        <taxon>Verrucomicrobiia</taxon>
        <taxon>Verrucomicrobiales</taxon>
        <taxon>Verrucomicrobiaceae</taxon>
        <taxon>Prosthecobacter</taxon>
    </lineage>
</organism>
<evidence type="ECO:0000259" key="2">
    <source>
        <dbReference type="Pfam" id="PF10077"/>
    </source>
</evidence>
<keyword evidence="4" id="KW-1185">Reference proteome</keyword>
<evidence type="ECO:0000313" key="3">
    <source>
        <dbReference type="EMBL" id="GAA5138353.1"/>
    </source>
</evidence>
<proteinExistence type="predicted"/>
<comment type="caution">
    <text evidence="3">The sequence shown here is derived from an EMBL/GenBank/DDBJ whole genome shotgun (WGS) entry which is preliminary data.</text>
</comment>
<evidence type="ECO:0000313" key="4">
    <source>
        <dbReference type="Proteomes" id="UP001499852"/>
    </source>
</evidence>
<evidence type="ECO:0000256" key="1">
    <source>
        <dbReference type="SAM" id="Phobius"/>
    </source>
</evidence>
<dbReference type="InterPro" id="IPR018756">
    <property type="entry name" value="DUF2314"/>
</dbReference>
<name>A0ABP9P6V7_9BACT</name>
<sequence length="424" mass="47176">MTFVAKLQAFFTTRTVVAFLLAWIAYHFVNSGIRQNVPAKMVVAGILFVVALGLLLRTRWGLYAALVAILGLALNSASKLDPNNLDLWGLFRIFAIGWSGWYLWKQPDERWFGGSDIAISKADEDDEKPIISLVQLRSSLRFLEAEVLAHALSDAWDLKIVAGDDPPDDADGFVGGHSPHFIVMVTRPHMALFTVHNIEAPYFDEVEDVATKVNNLRFADVIQSHTAWLAVDFMSSSNDKLPVEVAYQMIGKAIAALADDDTIGIFATEHGYFNLWSPELETSLMGPDPLAIFLKEVKAPVIGVPNGDSIEQAIAEARRRWPEFATAFQTRQPGDTRFIVKAPFTSEDGDTEHMWLEVFGLEPEYVHGHLINDPFHNKKLKQGSQVEVAVAEISDWLYPDAQDNPKGNFTARVVNAASNPKRKD</sequence>
<reference evidence="4" key="1">
    <citation type="journal article" date="2019" name="Int. J. Syst. Evol. Microbiol.">
        <title>The Global Catalogue of Microorganisms (GCM) 10K type strain sequencing project: providing services to taxonomists for standard genome sequencing and annotation.</title>
        <authorList>
            <consortium name="The Broad Institute Genomics Platform"/>
            <consortium name="The Broad Institute Genome Sequencing Center for Infectious Disease"/>
            <person name="Wu L."/>
            <person name="Ma J."/>
        </authorList>
    </citation>
    <scope>NUCLEOTIDE SEQUENCE [LARGE SCALE GENOMIC DNA]</scope>
    <source>
        <strain evidence="4">JCM 18053</strain>
    </source>
</reference>
<keyword evidence="1" id="KW-1133">Transmembrane helix</keyword>
<dbReference type="Pfam" id="PF10077">
    <property type="entry name" value="DUF2314"/>
    <property type="match status" value="1"/>
</dbReference>
<keyword evidence="1" id="KW-0472">Membrane</keyword>
<dbReference type="EMBL" id="BAABIA010000003">
    <property type="protein sequence ID" value="GAA5138353.1"/>
    <property type="molecule type" value="Genomic_DNA"/>
</dbReference>
<feature type="domain" description="DUF2314" evidence="2">
    <location>
        <begin position="309"/>
        <end position="416"/>
    </location>
</feature>
<protein>
    <recommendedName>
        <fullName evidence="2">DUF2314 domain-containing protein</fullName>
    </recommendedName>
</protein>
<gene>
    <name evidence="3" type="ORF">GCM10023213_16990</name>
</gene>
<feature type="transmembrane region" description="Helical" evidence="1">
    <location>
        <begin position="6"/>
        <end position="25"/>
    </location>
</feature>
<accession>A0ABP9P6V7</accession>
<dbReference type="RefSeq" id="WP_345735946.1">
    <property type="nucleotide sequence ID" value="NZ_BAABIA010000003.1"/>
</dbReference>
<feature type="transmembrane region" description="Helical" evidence="1">
    <location>
        <begin position="37"/>
        <end position="56"/>
    </location>
</feature>